<evidence type="ECO:0000259" key="3">
    <source>
        <dbReference type="PROSITE" id="PS50113"/>
    </source>
</evidence>
<dbReference type="CDD" id="cd00130">
    <property type="entry name" value="PAS"/>
    <property type="match status" value="1"/>
</dbReference>
<dbReference type="GO" id="GO:0008773">
    <property type="term" value="F:[protein-PII] uridylyltransferase activity"/>
    <property type="evidence" value="ECO:0007669"/>
    <property type="project" value="InterPro"/>
</dbReference>
<dbReference type="SMART" id="SM00116">
    <property type="entry name" value="CBS"/>
    <property type="match status" value="2"/>
</dbReference>
<evidence type="ECO:0000256" key="2">
    <source>
        <dbReference type="PROSITE-ProRule" id="PRU00703"/>
    </source>
</evidence>
<dbReference type="SUPFAM" id="SSF81301">
    <property type="entry name" value="Nucleotidyltransferase"/>
    <property type="match status" value="1"/>
</dbReference>
<dbReference type="PROSITE" id="PS51371">
    <property type="entry name" value="CBS"/>
    <property type="match status" value="2"/>
</dbReference>
<dbReference type="InterPro" id="IPR000644">
    <property type="entry name" value="CBS_dom"/>
</dbReference>
<dbReference type="InterPro" id="IPR018821">
    <property type="entry name" value="DUF294_put_nucleoTrafse_sb-bd"/>
</dbReference>
<organism evidence="5">
    <name type="scientific">Bellilinea caldifistulae</name>
    <dbReference type="NCBI Taxonomy" id="360411"/>
    <lineage>
        <taxon>Bacteria</taxon>
        <taxon>Bacillati</taxon>
        <taxon>Chloroflexota</taxon>
        <taxon>Anaerolineae</taxon>
        <taxon>Anaerolineales</taxon>
        <taxon>Anaerolineaceae</taxon>
        <taxon>Bellilinea</taxon>
    </lineage>
</organism>
<evidence type="ECO:0000313" key="5">
    <source>
        <dbReference type="EMBL" id="HGS87967.1"/>
    </source>
</evidence>
<dbReference type="InterPro" id="IPR013767">
    <property type="entry name" value="PAS_fold"/>
</dbReference>
<dbReference type="InterPro" id="IPR051257">
    <property type="entry name" value="Diverse_CBS-Domain"/>
</dbReference>
<dbReference type="NCBIfam" id="TIGR00229">
    <property type="entry name" value="sensory_box"/>
    <property type="match status" value="1"/>
</dbReference>
<dbReference type="AlphaFoldDB" id="A0A7C4Q2P4"/>
<dbReference type="InterPro" id="IPR046342">
    <property type="entry name" value="CBS_dom_sf"/>
</dbReference>
<dbReference type="InterPro" id="IPR005105">
    <property type="entry name" value="GlnD_Uridyltrans_N"/>
</dbReference>
<dbReference type="PANTHER" id="PTHR43080:SF2">
    <property type="entry name" value="CBS DOMAIN-CONTAINING PROTEIN"/>
    <property type="match status" value="1"/>
</dbReference>
<dbReference type="EMBL" id="DSXR01000100">
    <property type="protein sequence ID" value="HGS87967.1"/>
    <property type="molecule type" value="Genomic_DNA"/>
</dbReference>
<dbReference type="Pfam" id="PF03445">
    <property type="entry name" value="DUF294"/>
    <property type="match status" value="1"/>
</dbReference>
<dbReference type="Pfam" id="PF10335">
    <property type="entry name" value="DUF294_C"/>
    <property type="match status" value="1"/>
</dbReference>
<dbReference type="Pfam" id="PF00571">
    <property type="entry name" value="CBS"/>
    <property type="match status" value="2"/>
</dbReference>
<dbReference type="PANTHER" id="PTHR43080">
    <property type="entry name" value="CBS DOMAIN-CONTAINING PROTEIN CBSX3, MITOCHONDRIAL"/>
    <property type="match status" value="1"/>
</dbReference>
<dbReference type="InterPro" id="IPR035965">
    <property type="entry name" value="PAS-like_dom_sf"/>
</dbReference>
<keyword evidence="1 2" id="KW-0129">CBS domain</keyword>
<dbReference type="InterPro" id="IPR000014">
    <property type="entry name" value="PAS"/>
</dbReference>
<feature type="domain" description="CBS" evidence="4">
    <location>
        <begin position="289"/>
        <end position="347"/>
    </location>
</feature>
<dbReference type="InterPro" id="IPR043519">
    <property type="entry name" value="NT_sf"/>
</dbReference>
<feature type="domain" description="PAC" evidence="3">
    <location>
        <begin position="218"/>
        <end position="270"/>
    </location>
</feature>
<dbReference type="Gene3D" id="3.10.580.10">
    <property type="entry name" value="CBS-domain"/>
    <property type="match status" value="1"/>
</dbReference>
<evidence type="ECO:0000259" key="4">
    <source>
        <dbReference type="PROSITE" id="PS51371"/>
    </source>
</evidence>
<dbReference type="SUPFAM" id="SSF55785">
    <property type="entry name" value="PYP-like sensor domain (PAS domain)"/>
    <property type="match status" value="2"/>
</dbReference>
<dbReference type="InterPro" id="IPR000700">
    <property type="entry name" value="PAS-assoc_C"/>
</dbReference>
<dbReference type="SMART" id="SM00091">
    <property type="entry name" value="PAS"/>
    <property type="match status" value="2"/>
</dbReference>
<accession>A0A7C4Q2P4</accession>
<dbReference type="SUPFAM" id="SSF54631">
    <property type="entry name" value="CBS-domain pair"/>
    <property type="match status" value="1"/>
</dbReference>
<evidence type="ECO:0000256" key="1">
    <source>
        <dbReference type="ARBA" id="ARBA00023122"/>
    </source>
</evidence>
<name>A0A7C4Q2P4_9CHLR</name>
<dbReference type="CDD" id="cd05401">
    <property type="entry name" value="NT_GlnE_GlnD_like"/>
    <property type="match status" value="1"/>
</dbReference>
<dbReference type="PROSITE" id="PS50113">
    <property type="entry name" value="PAC"/>
    <property type="match status" value="1"/>
</dbReference>
<protein>
    <submittedName>
        <fullName evidence="5">PAS domain S-box protein</fullName>
    </submittedName>
</protein>
<feature type="domain" description="CBS" evidence="4">
    <location>
        <begin position="355"/>
        <end position="412"/>
    </location>
</feature>
<comment type="caution">
    <text evidence="5">The sequence shown here is derived from an EMBL/GenBank/DDBJ whole genome shotgun (WGS) entry which is preliminary data.</text>
</comment>
<gene>
    <name evidence="5" type="ORF">ENT17_10145</name>
</gene>
<proteinExistence type="predicted"/>
<dbReference type="GO" id="GO:0006355">
    <property type="term" value="P:regulation of DNA-templated transcription"/>
    <property type="evidence" value="ECO:0007669"/>
    <property type="project" value="InterPro"/>
</dbReference>
<dbReference type="Gene3D" id="3.30.450.20">
    <property type="entry name" value="PAS domain"/>
    <property type="match status" value="2"/>
</dbReference>
<reference evidence="5" key="1">
    <citation type="journal article" date="2020" name="mSystems">
        <title>Genome- and Community-Level Interaction Insights into Carbon Utilization and Element Cycling Functions of Hydrothermarchaeota in Hydrothermal Sediment.</title>
        <authorList>
            <person name="Zhou Z."/>
            <person name="Liu Y."/>
            <person name="Xu W."/>
            <person name="Pan J."/>
            <person name="Luo Z.H."/>
            <person name="Li M."/>
        </authorList>
    </citation>
    <scope>NUCLEOTIDE SEQUENCE [LARGE SCALE GENOMIC DNA]</scope>
    <source>
        <strain evidence="5">SpSt-556</strain>
    </source>
</reference>
<dbReference type="Pfam" id="PF00989">
    <property type="entry name" value="PAS"/>
    <property type="match status" value="1"/>
</dbReference>
<sequence>MVLLLLFVLQQSLRIERERQNVLESLRESTERYYSLVEATTEGVLLVLEGRCRYANPTFLKMVGYTSRQLEFIELTDLLPRDSSNQAIWSRLNRLDREMLTESESFDGVLKHADGHLLDCVLMTNPILFAGQRGFILLARDISRPSTLHGVEAIYHAAQSSPIGIFRAHASRRATVIEMNPAARTYFSQSQPALADLFSDNREFDAVFQQLQHEGEIREYALHLEMSDGSIRHLALSARWVSDESSQSAYLDGVIEDVTTVRQQEAAREALIERLQTSLLFLHEPISSLGRDLLICDMNTPISQLARLMTQRNKAAALVSMGSQGTVIGIITDHDLRARVLAGNVPLDSPIYTIMSAPLVKISENASIYEALMQMEEKGVRHLAVQDHDGQIVNVIDNKSLMQFQRYGPIVLAREISRAMDAEEIAHYVERTPLLAKTLIDSSAYPRYVTNMLTSICDSATVRLIQLAIEEFGHPPAPFAWIAMGSQGRQEQTLLTDQDNGIIYAPAGDTDAQEIKEYFLRLGKWVCAGLHRAGYLYCQGGVMANNPRWCRALTEWKSEFNNWIQISEPQEIINLSIFFDFRTVYGDDGLTGELRNSIHTALSGQEPFFHKIAQNALAFKPPIRLLGNIYLGGASEHGGEINLKDAMMPMVSFARLYTLRQRLNLTHTLERIKALADNNILLISSRDEIIMAYDFLMQLRLQNQIAAIQAGRTPTNLIQTSRLGYIQQELLKQAFAQITAVQNKIKYDFGKVA</sequence>